<keyword evidence="11" id="KW-1185">Reference proteome</keyword>
<feature type="transmembrane region" description="Helical" evidence="8">
    <location>
        <begin position="20"/>
        <end position="41"/>
    </location>
</feature>
<keyword evidence="4" id="KW-0997">Cell inner membrane</keyword>
<evidence type="ECO:0000259" key="9">
    <source>
        <dbReference type="PROSITE" id="PS50928"/>
    </source>
</evidence>
<sequence length="571" mass="61740">MSMTTATPAPALVPGRDGVAQWGIAALTLALVAAPLIPILYQSFSDRPLYDGSGNLSLDNYVKLFGSAQFMRVIWNTLLLGAFTTIIGTVVGVVAAIVIGRTNMPFKAAIGEVLIWPLYISHLVLGFGFSVMYGPSGYITLSLASILGDAPWDLYTIHGMAIICGIAQAPITYLFCVASTQAADPSLEDAARISGASPFRALWSISIPLLRPAIVYAVILNFTVALELLAIPLLFGRPAGLEFLTTYLYEHGIDAATPDYGLVGAAAALLLAIVSFLLWLQARLLRDSGRFVTLGGKAARPRVLSLGVWRWPVFFGMAFYLVAAVGIPLIGVTMRAFTSFLTPLLPFWEVLTLDHFILIFSYPAYIRSILNTIGIAVFGGALCTLFVAMVAIIVHRSDFKHGRALEFIATYPRAVPGLVAGIGFLWAMLLFPPLGLLHNTIWILVLAYIMRYLPTGFGAMSPMLLQIGRELDRASRTVGADWWTTATRILLPLIKPALFSTFAILFVAFFREYSAAVFLISPGAEVIGTMLLSFWIQGDAGPVAALAAFQVLLTFAFVYGARHLLGVKIYG</sequence>
<dbReference type="GO" id="GO:0055085">
    <property type="term" value="P:transmembrane transport"/>
    <property type="evidence" value="ECO:0007669"/>
    <property type="project" value="InterPro"/>
</dbReference>
<feature type="transmembrane region" description="Helical" evidence="8">
    <location>
        <begin position="311"/>
        <end position="332"/>
    </location>
</feature>
<dbReference type="PANTHER" id="PTHR43357">
    <property type="entry name" value="INNER MEMBRANE ABC TRANSPORTER PERMEASE PROTEIN YDCV"/>
    <property type="match status" value="1"/>
</dbReference>
<feature type="domain" description="ABC transmembrane type-1" evidence="9">
    <location>
        <begin position="74"/>
        <end position="281"/>
    </location>
</feature>
<dbReference type="Proteomes" id="UP000278222">
    <property type="component" value="Unassembled WGS sequence"/>
</dbReference>
<dbReference type="AlphaFoldDB" id="A0A3N1MEC2"/>
<dbReference type="OrthoDB" id="27542at2"/>
<feature type="transmembrane region" description="Helical" evidence="8">
    <location>
        <begin position="73"/>
        <end position="99"/>
    </location>
</feature>
<feature type="transmembrane region" description="Helical" evidence="8">
    <location>
        <begin position="372"/>
        <end position="394"/>
    </location>
</feature>
<evidence type="ECO:0000256" key="8">
    <source>
        <dbReference type="RuleBase" id="RU363032"/>
    </source>
</evidence>
<dbReference type="Gene3D" id="1.10.3720.10">
    <property type="entry name" value="MetI-like"/>
    <property type="match status" value="2"/>
</dbReference>
<accession>A0A3N1MEC2</accession>
<evidence type="ECO:0000256" key="2">
    <source>
        <dbReference type="ARBA" id="ARBA00022448"/>
    </source>
</evidence>
<feature type="transmembrane region" description="Helical" evidence="8">
    <location>
        <begin position="344"/>
        <end position="366"/>
    </location>
</feature>
<feature type="transmembrane region" description="Helical" evidence="8">
    <location>
        <begin position="516"/>
        <end position="536"/>
    </location>
</feature>
<comment type="similarity">
    <text evidence="8">Belongs to the binding-protein-dependent transport system permease family.</text>
</comment>
<dbReference type="GO" id="GO:0005886">
    <property type="term" value="C:plasma membrane"/>
    <property type="evidence" value="ECO:0007669"/>
    <property type="project" value="UniProtKB-SubCell"/>
</dbReference>
<dbReference type="Pfam" id="PF00528">
    <property type="entry name" value="BPD_transp_1"/>
    <property type="match status" value="2"/>
</dbReference>
<reference evidence="10 11" key="1">
    <citation type="submission" date="2018-11" db="EMBL/GenBank/DDBJ databases">
        <title>Genomic Encyclopedia of Type Strains, Phase IV (KMG-IV): sequencing the most valuable type-strain genomes for metagenomic binning, comparative biology and taxonomic classification.</title>
        <authorList>
            <person name="Goeker M."/>
        </authorList>
    </citation>
    <scope>NUCLEOTIDE SEQUENCE [LARGE SCALE GENOMIC DNA]</scope>
    <source>
        <strain evidence="10 11">DSM 5900</strain>
    </source>
</reference>
<feature type="transmembrane region" description="Helical" evidence="8">
    <location>
        <begin position="441"/>
        <end position="468"/>
    </location>
</feature>
<feature type="transmembrane region" description="Helical" evidence="8">
    <location>
        <begin position="489"/>
        <end position="510"/>
    </location>
</feature>
<dbReference type="SUPFAM" id="SSF161098">
    <property type="entry name" value="MetI-like"/>
    <property type="match status" value="2"/>
</dbReference>
<keyword evidence="3" id="KW-1003">Cell membrane</keyword>
<feature type="transmembrane region" description="Helical" evidence="8">
    <location>
        <begin position="415"/>
        <end position="435"/>
    </location>
</feature>
<evidence type="ECO:0000256" key="5">
    <source>
        <dbReference type="ARBA" id="ARBA00022692"/>
    </source>
</evidence>
<dbReference type="PANTHER" id="PTHR43357:SF4">
    <property type="entry name" value="INNER MEMBRANE ABC TRANSPORTER PERMEASE PROTEIN YDCV"/>
    <property type="match status" value="1"/>
</dbReference>
<keyword evidence="7 8" id="KW-0472">Membrane</keyword>
<dbReference type="InterPro" id="IPR000515">
    <property type="entry name" value="MetI-like"/>
</dbReference>
<proteinExistence type="inferred from homology"/>
<dbReference type="CDD" id="cd06261">
    <property type="entry name" value="TM_PBP2"/>
    <property type="match status" value="2"/>
</dbReference>
<feature type="transmembrane region" description="Helical" evidence="8">
    <location>
        <begin position="260"/>
        <end position="280"/>
    </location>
</feature>
<dbReference type="RefSeq" id="WP_123688618.1">
    <property type="nucleotide sequence ID" value="NZ_AP019700.1"/>
</dbReference>
<dbReference type="InterPro" id="IPR035906">
    <property type="entry name" value="MetI-like_sf"/>
</dbReference>
<protein>
    <submittedName>
        <fullName evidence="10">Iron(III) transport system permease protein</fullName>
    </submittedName>
</protein>
<evidence type="ECO:0000256" key="4">
    <source>
        <dbReference type="ARBA" id="ARBA00022519"/>
    </source>
</evidence>
<dbReference type="EMBL" id="RJKX01000011">
    <property type="protein sequence ID" value="ROQ01908.1"/>
    <property type="molecule type" value="Genomic_DNA"/>
</dbReference>
<name>A0A3N1MEC2_9PROT</name>
<feature type="transmembrane region" description="Helical" evidence="8">
    <location>
        <begin position="154"/>
        <end position="175"/>
    </location>
</feature>
<evidence type="ECO:0000313" key="10">
    <source>
        <dbReference type="EMBL" id="ROQ01908.1"/>
    </source>
</evidence>
<feature type="transmembrane region" description="Helical" evidence="8">
    <location>
        <begin position="119"/>
        <end position="147"/>
    </location>
</feature>
<keyword evidence="5 8" id="KW-0812">Transmembrane</keyword>
<feature type="transmembrane region" description="Helical" evidence="8">
    <location>
        <begin position="543"/>
        <end position="561"/>
    </location>
</feature>
<feature type="transmembrane region" description="Helical" evidence="8">
    <location>
        <begin position="213"/>
        <end position="235"/>
    </location>
</feature>
<dbReference type="PROSITE" id="PS50928">
    <property type="entry name" value="ABC_TM1"/>
    <property type="match status" value="2"/>
</dbReference>
<comment type="subcellular location">
    <subcellularLocation>
        <location evidence="1">Cell inner membrane</location>
        <topology evidence="1">Multi-pass membrane protein</topology>
    </subcellularLocation>
    <subcellularLocation>
        <location evidence="8">Cell membrane</location>
        <topology evidence="8">Multi-pass membrane protein</topology>
    </subcellularLocation>
</comment>
<evidence type="ECO:0000256" key="1">
    <source>
        <dbReference type="ARBA" id="ARBA00004429"/>
    </source>
</evidence>
<evidence type="ECO:0000256" key="7">
    <source>
        <dbReference type="ARBA" id="ARBA00023136"/>
    </source>
</evidence>
<keyword evidence="2 8" id="KW-0813">Transport</keyword>
<organism evidence="10 11">
    <name type="scientific">Stella humosa</name>
    <dbReference type="NCBI Taxonomy" id="94"/>
    <lineage>
        <taxon>Bacteria</taxon>
        <taxon>Pseudomonadati</taxon>
        <taxon>Pseudomonadota</taxon>
        <taxon>Alphaproteobacteria</taxon>
        <taxon>Rhodospirillales</taxon>
        <taxon>Stellaceae</taxon>
        <taxon>Stella</taxon>
    </lineage>
</organism>
<feature type="domain" description="ABC transmembrane type-1" evidence="9">
    <location>
        <begin position="369"/>
        <end position="561"/>
    </location>
</feature>
<evidence type="ECO:0000256" key="3">
    <source>
        <dbReference type="ARBA" id="ARBA00022475"/>
    </source>
</evidence>
<evidence type="ECO:0000256" key="6">
    <source>
        <dbReference type="ARBA" id="ARBA00022989"/>
    </source>
</evidence>
<gene>
    <name evidence="10" type="ORF">EDC65_1095</name>
</gene>
<keyword evidence="6 8" id="KW-1133">Transmembrane helix</keyword>
<comment type="caution">
    <text evidence="10">The sequence shown here is derived from an EMBL/GenBank/DDBJ whole genome shotgun (WGS) entry which is preliminary data.</text>
</comment>
<evidence type="ECO:0000313" key="11">
    <source>
        <dbReference type="Proteomes" id="UP000278222"/>
    </source>
</evidence>